<dbReference type="Proteomes" id="UP000078046">
    <property type="component" value="Unassembled WGS sequence"/>
</dbReference>
<proteinExistence type="predicted"/>
<organism evidence="1 2">
    <name type="scientific">Intoshia linei</name>
    <dbReference type="NCBI Taxonomy" id="1819745"/>
    <lineage>
        <taxon>Eukaryota</taxon>
        <taxon>Metazoa</taxon>
        <taxon>Spiralia</taxon>
        <taxon>Lophotrochozoa</taxon>
        <taxon>Mesozoa</taxon>
        <taxon>Orthonectida</taxon>
        <taxon>Rhopaluridae</taxon>
        <taxon>Intoshia</taxon>
    </lineage>
</organism>
<evidence type="ECO:0000313" key="1">
    <source>
        <dbReference type="EMBL" id="OAF65885.1"/>
    </source>
</evidence>
<dbReference type="InterPro" id="IPR033228">
    <property type="entry name" value="SZT2"/>
</dbReference>
<dbReference type="PANTHER" id="PTHR14918:SF3">
    <property type="entry name" value="KICSTOR COMPLEX PROTEIN SZT2"/>
    <property type="match status" value="1"/>
</dbReference>
<name>A0A177AV66_9BILA</name>
<sequence>MRRLIKNDARKLNTKAILLLKQKMNDGFFLKYIEIKKNTIVIILDLYCDINLYLRYMIRCSVSELFSGQSCNVMLFTDGTHEFIHHFHNYLRGEKLEFAETIQYHKTKINKILTNDSVMCLLSTINDNVLLSVKPTIIKLRQSVFVRGPEFITLNEHVNAEDSKCVNFAIIWKSVLNMDRWSWLNCFIDYHICVIITRDYDKKLKTYFHHVTVKLIECIQNYADFALIESEYYVKILKNVKDQTTFMIINIKQCTPFSIISLKFTLLCDEFMRIKVKNDIKILLAQLSSNSRSLCICMNTGSCHLCKNSTLKYISPDALKCSTLYASKLSICLPTSKPLDHLIYRYESIPKSIYEFISDCNVSDYYQKLCYFQQNAFSTFYHRRWFWSLLNSDNERLFPSISLEIILSSLCDLRIAEGFVTFHSIRGGIMMIRECRLEDSHNVCKKANSAIICYVLFPICSIYSQSPDRTNLKESESGILNEIWIEPFVGKLHKCERQLGELAYRDVVSYIYNTDKNNIIKLSTFLQHSKINYISDRKVTDRRKKKFSISSTVDDAIDATNESSKNKNVKMEKITASLEKLYQSSTPLILPNFAYNFGLTELDKYRQMSEFLVYITHFLSFCNDNQPISLSDQDFNIIRRVCIIKNKCCKFKSKFDENGDLNYTTDYFIQCKNIGNIKTPKLDGYIELDVVYNKHVCSLFRLQNPSFDKERNSVLYQSHDWIYETESLVRKHQDVGICNESLNESVCTDSFDSKISVYSQLNSEYLDEPDMKFDNRNDNNNVSTLSQHYMSHWDNFYLSFPKNDISLNELAKNIKFNAFIYSPYKSGCVILTIIPKNIEDWKKLNNILYESEFNTILPILVYSICLEIDYGILRDISHYFSKEEYIDVQSFLLYHQDLQHSTNQKESAEFDFINFIKTYLTSIDDIFNSAYAKCIIKNLYNGTLLTFNDIEFVFKMCHEPFQVSHIDIKELLLHSCAQIVEFNNSEFLKNFCDGYDVDNEFPMEQHWARKFTIKECTCDKKLKKTTTQLYEKIFDNFKKYLNNDQNIYYYVREKDYYDLSFLYESESQDLSYHTDQPIFFKQYFSFAYNNLILQDCGDVEIYNLPTCINEIVHLLNKCGHETSKYINLSHYNFFIKICFFTLNAPYMSIGIPPSNPCSMDNESVNNSLPNDNVSVVSTNSDRTENLSDHVFKVEALELFSDVKKKSCAIRPEEDLGRSQIYVRVRIKYFVGNEIITNLRLSVRFNLKLINQVIDFIQVNKTSKNCFCRKIKFQIPFDFNDCIMIIYNEIGLIDFGNYSFIQINQKYLVCVSNVSCYSNDAKSSQYTTGNNTPVLASDAEHDTNKKSPMNSSHEFYDITNESTENTYHKDFQFTADPDLLLNLSKLLPKFWLIIEIRDNSIFVHFHSRFRHEKAVIKKILDQLEKLPYKCAMTVLYMDLNTTKIIHPVLLYNDNDKIEKNLTKYLKDKNKLSGPSMGFNPLSRLVLENINYKCILMDQYIFNVPENLIELTNKGRTVLFSNIVNFMEKFSIRGHAELYIISDPKSNNHIIMNLTEVLCDKTLNFLVYSIEKPLNNFKEIFCEMIQTEINFIQLKKIALLLYHNCTLSFLDIQFINGSIKKPNNLFQSVFELPLICSFKLLDFSVFLKQNALLQWKNLQSVIRNFADSDTDTDKTVTNYADQDNVYESNLTDAFLYYTLAKAQGIVINIIFFEIFQAQNGKCVKMNLKNDESDENLKINFLQCINTIKKNIDDIKLIKNDDIKNKNFYIKISVIGRGEFNLKRINQKMELLVKNSYIDLMIESCVITPKIIIPDSQNLPVNSAFNVSAPPSPNRKKKKLILQSSHIEDLSASSNFPFTLGKENETVALYLDKCFSVGLNHVLIGVIDVISVAHKLPTPSVYYFHIHHDCIDALKLLFNEMEEICSNFCHNIFMSNVSNCKYFTKISKEFKNVNLDDCNYTFIGNFSTLPVLEDFDLKNEFDFDNALFMSIGSVKRNQFYILLYNKCNLKISLYNFSKKMENEIKKKIKLLMNWQKWRLLISKSIKNQILEKKSKINEIFEYCPTLEIAEELLFSIIKSKKPIIEICKMEKVANEIYKTSVGFDMIKWNWDDVKLNDINYLKNEAIQLKKDYDQILINFGLLYIECYKKTRNEYQKILTIKKLFKKLNKKETLNKLNFINHMDNFSSLAIMVSKQVENVLTLTCDMEYDECLKEYKLVCLQIFNLMLKYCQLEKICFDCGDYITVEDSTFFYFQRLVDNGIFITEICFIKNQVTLIVYGFRSTHLPECGQECEAFQNVSNLLFDNLNVLKALIYDYSLENCINELSHNDYPPKRLKLCFLSMIDGCSIWPANTHHLFVQTKITTKQNFRISLNNLFNYLTKYNRTLTINSTDVVEDGNKTSIVVFSCFLDSNRKFHTYSVILISELDNHNLCIYNIIIKRNIPDYNKKNNCKICENI</sequence>
<dbReference type="OrthoDB" id="43547at2759"/>
<dbReference type="EMBL" id="LWCA01001111">
    <property type="protein sequence ID" value="OAF65885.1"/>
    <property type="molecule type" value="Genomic_DNA"/>
</dbReference>
<evidence type="ECO:0000313" key="2">
    <source>
        <dbReference type="Proteomes" id="UP000078046"/>
    </source>
</evidence>
<feature type="non-terminal residue" evidence="1">
    <location>
        <position position="2454"/>
    </location>
</feature>
<reference evidence="1 2" key="1">
    <citation type="submission" date="2016-04" db="EMBL/GenBank/DDBJ databases">
        <title>The genome of Intoshia linei affirms orthonectids as highly simplified spiralians.</title>
        <authorList>
            <person name="Mikhailov K.V."/>
            <person name="Slusarev G.S."/>
            <person name="Nikitin M.A."/>
            <person name="Logacheva M.D."/>
            <person name="Penin A."/>
            <person name="Aleoshin V."/>
            <person name="Panchin Y.V."/>
        </authorList>
    </citation>
    <scope>NUCLEOTIDE SEQUENCE [LARGE SCALE GENOMIC DNA]</scope>
    <source>
        <strain evidence="1">Intl2013</strain>
        <tissue evidence="1">Whole animal</tissue>
    </source>
</reference>
<keyword evidence="2" id="KW-1185">Reference proteome</keyword>
<gene>
    <name evidence="1" type="ORF">A3Q56_06392</name>
</gene>
<dbReference type="GO" id="GO:0005777">
    <property type="term" value="C:peroxisome"/>
    <property type="evidence" value="ECO:0007669"/>
    <property type="project" value="InterPro"/>
</dbReference>
<comment type="caution">
    <text evidence="1">The sequence shown here is derived from an EMBL/GenBank/DDBJ whole genome shotgun (WGS) entry which is preliminary data.</text>
</comment>
<protein>
    <submittedName>
        <fullName evidence="1">Uncharacterized protein</fullName>
    </submittedName>
</protein>
<accession>A0A177AV66</accession>
<dbReference type="PANTHER" id="PTHR14918">
    <property type="entry name" value="KICSTOR COMPLEX PROTEIN SZT2"/>
    <property type="match status" value="1"/>
</dbReference>